<feature type="binding site" evidence="2">
    <location>
        <begin position="74"/>
        <end position="75"/>
    </location>
    <ligand>
        <name>substrate</name>
    </ligand>
</feature>
<name>A0AA37MES2_SEGBR</name>
<dbReference type="GO" id="GO:0019242">
    <property type="term" value="P:methylglyoxal biosynthetic process"/>
    <property type="evidence" value="ECO:0007669"/>
    <property type="project" value="UniProtKB-UniRule"/>
</dbReference>
<dbReference type="Proteomes" id="UP000216189">
    <property type="component" value="Unassembled WGS sequence"/>
</dbReference>
<dbReference type="SMART" id="SM00851">
    <property type="entry name" value="MGS"/>
    <property type="match status" value="1"/>
</dbReference>
<dbReference type="Pfam" id="PF02142">
    <property type="entry name" value="MGS"/>
    <property type="match status" value="1"/>
</dbReference>
<evidence type="ECO:0000259" key="4">
    <source>
        <dbReference type="PROSITE" id="PS51855"/>
    </source>
</evidence>
<keyword evidence="2" id="KW-0456">Lyase</keyword>
<dbReference type="AlphaFoldDB" id="A0AA37MES2"/>
<dbReference type="InterPro" id="IPR004363">
    <property type="entry name" value="Methylgl_synth"/>
</dbReference>
<comment type="caution">
    <text evidence="5">The sequence shown here is derived from an EMBL/GenBank/DDBJ whole genome shotgun (WGS) entry which is preliminary data.</text>
</comment>
<evidence type="ECO:0000313" key="8">
    <source>
        <dbReference type="Proteomes" id="UP000887043"/>
    </source>
</evidence>
<reference evidence="6 7" key="1">
    <citation type="submission" date="2017-08" db="EMBL/GenBank/DDBJ databases">
        <title>Comparative genomics of non-oral Prevotella species.</title>
        <authorList>
            <person name="Accetto T."/>
            <person name="Nograsek B."/>
            <person name="Avgustin G."/>
        </authorList>
    </citation>
    <scope>NUCLEOTIDE SEQUENCE [LARGE SCALE GENOMIC DNA]</scope>
    <source>
        <strain evidence="6 7">TC1-1</strain>
    </source>
</reference>
<gene>
    <name evidence="2 5" type="primary">mgsA</name>
    <name evidence="6" type="ORF">CIK91_11355</name>
    <name evidence="5" type="ORF">PRRU23_27180</name>
</gene>
<evidence type="ECO:0000256" key="1">
    <source>
        <dbReference type="ARBA" id="ARBA00006287"/>
    </source>
</evidence>
<dbReference type="RefSeq" id="WP_006281420.1">
    <property type="nucleotide sequence ID" value="NZ_BPTR01000001.1"/>
</dbReference>
<dbReference type="EMBL" id="BPTR01000001">
    <property type="protein sequence ID" value="GJG29018.1"/>
    <property type="molecule type" value="Genomic_DNA"/>
</dbReference>
<dbReference type="InterPro" id="IPR018148">
    <property type="entry name" value="Methylglyoxal_synth_AS"/>
</dbReference>
<feature type="binding site" evidence="2">
    <location>
        <begin position="38"/>
        <end position="41"/>
    </location>
    <ligand>
        <name>substrate</name>
    </ligand>
</feature>
<feature type="binding site" evidence="2">
    <location>
        <position position="107"/>
    </location>
    <ligand>
        <name>substrate</name>
    </ligand>
</feature>
<comment type="similarity">
    <text evidence="1 2">Belongs to the methylglyoxal synthase family.</text>
</comment>
<proteinExistence type="inferred from homology"/>
<dbReference type="PANTHER" id="PTHR30492">
    <property type="entry name" value="METHYLGLYOXAL SYNTHASE"/>
    <property type="match status" value="1"/>
</dbReference>
<dbReference type="GO" id="GO:0005829">
    <property type="term" value="C:cytosol"/>
    <property type="evidence" value="ECO:0007669"/>
    <property type="project" value="TreeGrafter"/>
</dbReference>
<feature type="domain" description="MGS-like" evidence="4">
    <location>
        <begin position="1"/>
        <end position="164"/>
    </location>
</feature>
<organism evidence="5 8">
    <name type="scientific">Segatella bryantii</name>
    <name type="common">Prevotella bryantii</name>
    <dbReference type="NCBI Taxonomy" id="77095"/>
    <lineage>
        <taxon>Bacteria</taxon>
        <taxon>Pseudomonadati</taxon>
        <taxon>Bacteroidota</taxon>
        <taxon>Bacteroidia</taxon>
        <taxon>Bacteroidales</taxon>
        <taxon>Prevotellaceae</taxon>
        <taxon>Segatella</taxon>
    </lineage>
</organism>
<dbReference type="GO" id="GO:0008929">
    <property type="term" value="F:methylglyoxal synthase activity"/>
    <property type="evidence" value="ECO:0007669"/>
    <property type="project" value="UniProtKB-UniRule"/>
</dbReference>
<comment type="catalytic activity">
    <reaction evidence="2">
        <text>dihydroxyacetone phosphate = methylglyoxal + phosphate</text>
        <dbReference type="Rhea" id="RHEA:17937"/>
        <dbReference type="ChEBI" id="CHEBI:17158"/>
        <dbReference type="ChEBI" id="CHEBI:43474"/>
        <dbReference type="ChEBI" id="CHEBI:57642"/>
        <dbReference type="EC" id="4.2.3.3"/>
    </reaction>
</comment>
<dbReference type="EMBL" id="NPJF01000055">
    <property type="protein sequence ID" value="OYP53751.1"/>
    <property type="molecule type" value="Genomic_DNA"/>
</dbReference>
<evidence type="ECO:0000313" key="5">
    <source>
        <dbReference type="EMBL" id="GJG29018.1"/>
    </source>
</evidence>
<dbReference type="HAMAP" id="MF_00549">
    <property type="entry name" value="Methylglyoxal_synth"/>
    <property type="match status" value="1"/>
</dbReference>
<dbReference type="NCBIfam" id="NF003559">
    <property type="entry name" value="PRK05234.1"/>
    <property type="match status" value="1"/>
</dbReference>
<keyword evidence="7" id="KW-1185">Reference proteome</keyword>
<dbReference type="InterPro" id="IPR011607">
    <property type="entry name" value="MGS-like_dom"/>
</dbReference>
<protein>
    <recommendedName>
        <fullName evidence="2">Methylglyoxal synthase</fullName>
        <shortName evidence="2">MGS</shortName>
        <ecNumber evidence="2">4.2.3.3</ecNumber>
    </recommendedName>
</protein>
<dbReference type="EC" id="4.2.3.3" evidence="2"/>
<feature type="active site" description="Proton donor/acceptor" evidence="2 3">
    <location>
        <position position="80"/>
    </location>
</feature>
<dbReference type="PROSITE" id="PS01335">
    <property type="entry name" value="METHYLGLYOXAL_SYNTH"/>
    <property type="match status" value="1"/>
</dbReference>
<accession>A0AA37MES2</accession>
<dbReference type="PROSITE" id="PS51855">
    <property type="entry name" value="MGS"/>
    <property type="match status" value="1"/>
</dbReference>
<sequence>MKETLNIALVAHDSRKKEIMNWVKFNADLLSNHHLYATGTTGKLISELSIVTETDGDKEVVTYPFKDKVTRLLSGPLGGDQQIGAMIATGQVDMLIFFCDNLVMQGHQNDVSALSRLASLYNIAFATNRTTADMLLTSSLLGNESYERKIPDCIQAYAHRNLNQ</sequence>
<feature type="binding site" evidence="2">
    <location>
        <position position="16"/>
    </location>
    <ligand>
        <name>substrate</name>
    </ligand>
</feature>
<dbReference type="PANTHER" id="PTHR30492:SF0">
    <property type="entry name" value="METHYLGLYOXAL SYNTHASE"/>
    <property type="match status" value="1"/>
</dbReference>
<evidence type="ECO:0000256" key="3">
    <source>
        <dbReference type="PIRSR" id="PIRSR006614-1"/>
    </source>
</evidence>
<evidence type="ECO:0000313" key="7">
    <source>
        <dbReference type="Proteomes" id="UP000216189"/>
    </source>
</evidence>
<dbReference type="CDD" id="cd01422">
    <property type="entry name" value="MGS"/>
    <property type="match status" value="1"/>
</dbReference>
<feature type="binding site" evidence="2">
    <location>
        <position position="12"/>
    </location>
    <ligand>
        <name>substrate</name>
    </ligand>
</feature>
<evidence type="ECO:0000313" key="6">
    <source>
        <dbReference type="EMBL" id="OYP53751.1"/>
    </source>
</evidence>
<dbReference type="InterPro" id="IPR036914">
    <property type="entry name" value="MGS-like_dom_sf"/>
</dbReference>
<dbReference type="PIRSF" id="PIRSF006614">
    <property type="entry name" value="Methylglyox_syn"/>
    <property type="match status" value="1"/>
</dbReference>
<dbReference type="SUPFAM" id="SSF52335">
    <property type="entry name" value="Methylglyoxal synthase-like"/>
    <property type="match status" value="1"/>
</dbReference>
<dbReference type="Gene3D" id="3.40.50.1380">
    <property type="entry name" value="Methylglyoxal synthase-like domain"/>
    <property type="match status" value="1"/>
</dbReference>
<evidence type="ECO:0000256" key="2">
    <source>
        <dbReference type="HAMAP-Rule" id="MF_00549"/>
    </source>
</evidence>
<reference evidence="5" key="2">
    <citation type="submission" date="2021-08" db="EMBL/GenBank/DDBJ databases">
        <title>Prevotella lacticifex sp. nov., isolated from rumen of cow.</title>
        <authorList>
            <person name="Shinkai T."/>
            <person name="Ikeyama N."/>
            <person name="Kumagai M."/>
            <person name="Ohmori H."/>
            <person name="Sakamoto M."/>
            <person name="Ohkuma M."/>
            <person name="Mitsumori M."/>
        </authorList>
    </citation>
    <scope>NUCLEOTIDE SEQUENCE</scope>
    <source>
        <strain evidence="5">DSM 11371</strain>
    </source>
</reference>
<dbReference type="Proteomes" id="UP000887043">
    <property type="component" value="Unassembled WGS sequence"/>
</dbReference>
<comment type="function">
    <text evidence="2">Catalyzes the formation of methylglyoxal from dihydroxyacetone phosphate.</text>
</comment>
<dbReference type="GeneID" id="72478449"/>